<dbReference type="OrthoDB" id="407298at2759"/>
<organism evidence="2 3">
    <name type="scientific">Trichoderma arundinaceum</name>
    <dbReference type="NCBI Taxonomy" id="490622"/>
    <lineage>
        <taxon>Eukaryota</taxon>
        <taxon>Fungi</taxon>
        <taxon>Dikarya</taxon>
        <taxon>Ascomycota</taxon>
        <taxon>Pezizomycotina</taxon>
        <taxon>Sordariomycetes</taxon>
        <taxon>Hypocreomycetidae</taxon>
        <taxon>Hypocreales</taxon>
        <taxon>Hypocreaceae</taxon>
        <taxon>Trichoderma</taxon>
    </lineage>
</organism>
<keyword evidence="2" id="KW-0430">Lectin</keyword>
<dbReference type="GO" id="GO:0030246">
    <property type="term" value="F:carbohydrate binding"/>
    <property type="evidence" value="ECO:0007669"/>
    <property type="project" value="UniProtKB-KW"/>
</dbReference>
<comment type="similarity">
    <text evidence="1">Belongs to the fungal fucose-specific lectin family.</text>
</comment>
<dbReference type="Proteomes" id="UP000266272">
    <property type="component" value="Unassembled WGS sequence"/>
</dbReference>
<gene>
    <name evidence="2" type="ORF">TARUN_2545</name>
</gene>
<dbReference type="STRING" id="490622.A0A395NUH3"/>
<name>A0A395NUH3_TRIAR</name>
<dbReference type="Pfam" id="PF07938">
    <property type="entry name" value="Fungal_lectin"/>
    <property type="match status" value="1"/>
</dbReference>
<dbReference type="SUPFAM" id="SSF89372">
    <property type="entry name" value="Fucose-specific lectin"/>
    <property type="match status" value="1"/>
</dbReference>
<evidence type="ECO:0000256" key="1">
    <source>
        <dbReference type="ARBA" id="ARBA00009042"/>
    </source>
</evidence>
<keyword evidence="3" id="KW-1185">Reference proteome</keyword>
<dbReference type="InterPro" id="IPR012475">
    <property type="entry name" value="Fungal_lectin"/>
</dbReference>
<proteinExistence type="inferred from homology"/>
<dbReference type="Gene3D" id="2.120.10.70">
    <property type="entry name" value="Fucose-specific lectin"/>
    <property type="match status" value="1"/>
</dbReference>
<dbReference type="EMBL" id="PXOA01000144">
    <property type="protein sequence ID" value="RFU79678.1"/>
    <property type="molecule type" value="Genomic_DNA"/>
</dbReference>
<dbReference type="Gene3D" id="2.40.128.190">
    <property type="match status" value="1"/>
</dbReference>
<evidence type="ECO:0000313" key="2">
    <source>
        <dbReference type="EMBL" id="RFU79678.1"/>
    </source>
</evidence>
<protein>
    <submittedName>
        <fullName evidence="2">Fucose-specific lectin</fullName>
    </submittedName>
</protein>
<dbReference type="AlphaFoldDB" id="A0A395NUH3"/>
<accession>A0A395NUH3</accession>
<sequence length="294" mass="32336">MATQLTINARSAVAATAVSTLSFRVYFQDTQNGIHEAIYDGKWTVPSAVLFTARRSTPLSVISWDEGKQIRIYCISADGLLEEWCHSNGGKWTPGYLTNLKVRVAPSTSIAAVNWDGSNIRVYCQEENSNAIQEFCVGNPWKRGAILPIADQGSNLAAVSWKDQGKVHLRVYYQAPDLSLKEHCYDGRWYQGGFNPGVALKSSAIAATAWVSSGVQMRLYWQDSQGLMTGYKWTGSWESTGSITSVPVGTHMSAINWNNGSNIRVYYQAYDGSILEECNDGDAWYNGAGATRTA</sequence>
<comment type="caution">
    <text evidence="2">The sequence shown here is derived from an EMBL/GenBank/DDBJ whole genome shotgun (WGS) entry which is preliminary data.</text>
</comment>
<evidence type="ECO:0000313" key="3">
    <source>
        <dbReference type="Proteomes" id="UP000266272"/>
    </source>
</evidence>
<reference evidence="2 3" key="1">
    <citation type="journal article" date="2018" name="PLoS Pathog.">
        <title>Evolution of structural diversity of trichothecenes, a family of toxins produced by plant pathogenic and entomopathogenic fungi.</title>
        <authorList>
            <person name="Proctor R.H."/>
            <person name="McCormick S.P."/>
            <person name="Kim H.S."/>
            <person name="Cardoza R.E."/>
            <person name="Stanley A.M."/>
            <person name="Lindo L."/>
            <person name="Kelly A."/>
            <person name="Brown D.W."/>
            <person name="Lee T."/>
            <person name="Vaughan M.M."/>
            <person name="Alexander N.J."/>
            <person name="Busman M."/>
            <person name="Gutierrez S."/>
        </authorList>
    </citation>
    <scope>NUCLEOTIDE SEQUENCE [LARGE SCALE GENOMIC DNA]</scope>
    <source>
        <strain evidence="2 3">IBT 40837</strain>
    </source>
</reference>